<name>A0ABW3W0Z5_9ACTN</name>
<protein>
    <submittedName>
        <fullName evidence="3">PH domain-containing protein</fullName>
    </submittedName>
</protein>
<keyword evidence="1" id="KW-0472">Membrane</keyword>
<feature type="transmembrane region" description="Helical" evidence="1">
    <location>
        <begin position="377"/>
        <end position="395"/>
    </location>
</feature>
<dbReference type="PIRSF" id="PIRSF026631">
    <property type="entry name" value="UCP026631"/>
    <property type="match status" value="1"/>
</dbReference>
<feature type="transmembrane region" description="Helical" evidence="1">
    <location>
        <begin position="45"/>
        <end position="63"/>
    </location>
</feature>
<dbReference type="InterPro" id="IPR005182">
    <property type="entry name" value="YdbS-like_PH"/>
</dbReference>
<reference evidence="4" key="1">
    <citation type="journal article" date="2019" name="Int. J. Syst. Evol. Microbiol.">
        <title>The Global Catalogue of Microorganisms (GCM) 10K type strain sequencing project: providing services to taxonomists for standard genome sequencing and annotation.</title>
        <authorList>
            <consortium name="The Broad Institute Genomics Platform"/>
            <consortium name="The Broad Institute Genome Sequencing Center for Infectious Disease"/>
            <person name="Wu L."/>
            <person name="Ma J."/>
        </authorList>
    </citation>
    <scope>NUCLEOTIDE SEQUENCE [LARGE SCALE GENOMIC DNA]</scope>
    <source>
        <strain evidence="4">CCUG 52478</strain>
    </source>
</reference>
<evidence type="ECO:0000313" key="4">
    <source>
        <dbReference type="Proteomes" id="UP001597229"/>
    </source>
</evidence>
<proteinExistence type="predicted"/>
<evidence type="ECO:0000313" key="3">
    <source>
        <dbReference type="EMBL" id="MFD1248862.1"/>
    </source>
</evidence>
<sequence length="489" mass="51019">MTPTETWQRLDPRMLLVHPIKEVGRFLPVLIGLLIAGGASGGGPWALLGVGLPVGLGVVRYLTTTYRIHDGRVELRRGLLQRHTLATPVDRVRAVDLTASPIHRILGLATVVIGTGSVASDADERLELDALPRDEAARLRAALLRTGQAYAVQVLPDGTALPPPPAVEQVVARFSPRWLWYAPFSGTVLVAAGAMLGVAGQLSQSIHVRITEADLAAITEALVLVVAAGIVVLAIVLAVGGYLVTNGNFVLARQGSAWHVRRGLLTHREISIDVARVAGVSLGEPAALRVARGRRVHAIVTGLGGEHHASSSMLLPPAPRAIGYDVASAVLGDATPMSAPLLPHGRAAVTRRYTRALLGALPFVLLPVAGVVAGGPVWLLVVALLPVGVALALAVDRVRSLGHAFVAGHVVMRSGSALRSRDALAAGHVIGWNQRATWFQRRAGLVSLAATTAGGKGRVHVPDVPVAAAIALAEAATPGLVGQFLEEVR</sequence>
<feature type="transmembrane region" description="Helical" evidence="1">
    <location>
        <begin position="353"/>
        <end position="371"/>
    </location>
</feature>
<keyword evidence="4" id="KW-1185">Reference proteome</keyword>
<keyword evidence="1" id="KW-0812">Transmembrane</keyword>
<feature type="transmembrane region" description="Helical" evidence="1">
    <location>
        <begin position="178"/>
        <end position="202"/>
    </location>
</feature>
<comment type="caution">
    <text evidence="3">The sequence shown here is derived from an EMBL/GenBank/DDBJ whole genome shotgun (WGS) entry which is preliminary data.</text>
</comment>
<dbReference type="Proteomes" id="UP001597229">
    <property type="component" value="Unassembled WGS sequence"/>
</dbReference>
<dbReference type="PANTHER" id="PTHR34473:SF2">
    <property type="entry name" value="UPF0699 TRANSMEMBRANE PROTEIN YDBT"/>
    <property type="match status" value="1"/>
</dbReference>
<dbReference type="InterPro" id="IPR014529">
    <property type="entry name" value="UCP026631"/>
</dbReference>
<dbReference type="Pfam" id="PF03703">
    <property type="entry name" value="bPH_2"/>
    <property type="match status" value="2"/>
</dbReference>
<accession>A0ABW3W0Z5</accession>
<feature type="transmembrane region" description="Helical" evidence="1">
    <location>
        <begin position="222"/>
        <end position="244"/>
    </location>
</feature>
<evidence type="ECO:0000256" key="1">
    <source>
        <dbReference type="SAM" id="Phobius"/>
    </source>
</evidence>
<feature type="domain" description="YdbS-like PH" evidence="2">
    <location>
        <begin position="409"/>
        <end position="473"/>
    </location>
</feature>
<gene>
    <name evidence="3" type="ORF">ACFQ3F_13770</name>
</gene>
<dbReference type="EMBL" id="JBHTLX010000018">
    <property type="protein sequence ID" value="MFD1248862.1"/>
    <property type="molecule type" value="Genomic_DNA"/>
</dbReference>
<feature type="domain" description="YdbS-like PH" evidence="2">
    <location>
        <begin position="61"/>
        <end position="142"/>
    </location>
</feature>
<organism evidence="3 4">
    <name type="scientific">Nocardioides ginsengisoli</name>
    <dbReference type="NCBI Taxonomy" id="363868"/>
    <lineage>
        <taxon>Bacteria</taxon>
        <taxon>Bacillati</taxon>
        <taxon>Actinomycetota</taxon>
        <taxon>Actinomycetes</taxon>
        <taxon>Propionibacteriales</taxon>
        <taxon>Nocardioidaceae</taxon>
        <taxon>Nocardioides</taxon>
    </lineage>
</organism>
<dbReference type="RefSeq" id="WP_367918896.1">
    <property type="nucleotide sequence ID" value="NZ_BAABAC010000017.1"/>
</dbReference>
<dbReference type="PANTHER" id="PTHR34473">
    <property type="entry name" value="UPF0699 TRANSMEMBRANE PROTEIN YDBS"/>
    <property type="match status" value="1"/>
</dbReference>
<keyword evidence="1" id="KW-1133">Transmembrane helix</keyword>
<feature type="transmembrane region" description="Helical" evidence="1">
    <location>
        <begin position="23"/>
        <end position="39"/>
    </location>
</feature>
<evidence type="ECO:0000259" key="2">
    <source>
        <dbReference type="Pfam" id="PF03703"/>
    </source>
</evidence>